<evidence type="ECO:0000313" key="3">
    <source>
        <dbReference type="Proteomes" id="UP001140513"/>
    </source>
</evidence>
<proteinExistence type="predicted"/>
<accession>A0A9W8X9U8</accession>
<gene>
    <name evidence="2" type="ORF">N0V89_011456</name>
</gene>
<dbReference type="EMBL" id="JAPEUX010000009">
    <property type="protein sequence ID" value="KAJ4345326.1"/>
    <property type="molecule type" value="Genomic_DNA"/>
</dbReference>
<evidence type="ECO:0000256" key="1">
    <source>
        <dbReference type="SAM" id="MobiDB-lite"/>
    </source>
</evidence>
<comment type="caution">
    <text evidence="2">The sequence shown here is derived from an EMBL/GenBank/DDBJ whole genome shotgun (WGS) entry which is preliminary data.</text>
</comment>
<feature type="compositionally biased region" description="Polar residues" evidence="1">
    <location>
        <begin position="339"/>
        <end position="349"/>
    </location>
</feature>
<feature type="region of interest" description="Disordered" evidence="1">
    <location>
        <begin position="316"/>
        <end position="357"/>
    </location>
</feature>
<dbReference type="GeneID" id="80914986"/>
<reference evidence="2" key="1">
    <citation type="submission" date="2022-10" db="EMBL/GenBank/DDBJ databases">
        <title>Tapping the CABI collections for fungal endophytes: first genome assemblies for Collariella, Neodidymelliopsis, Ascochyta clinopodiicola, Didymella pomorum, Didymosphaeria variabile, Neocosmospora piperis and Neocucurbitaria cava.</title>
        <authorList>
            <person name="Hill R."/>
        </authorList>
    </citation>
    <scope>NUCLEOTIDE SEQUENCE</scope>
    <source>
        <strain evidence="2">IMI 356815</strain>
    </source>
</reference>
<dbReference type="AlphaFoldDB" id="A0A9W8X9U8"/>
<keyword evidence="3" id="KW-1185">Reference proteome</keyword>
<name>A0A9W8X9U8_9PLEO</name>
<dbReference type="OrthoDB" id="3799733at2759"/>
<feature type="region of interest" description="Disordered" evidence="1">
    <location>
        <begin position="396"/>
        <end position="415"/>
    </location>
</feature>
<organism evidence="2 3">
    <name type="scientific">Didymosphaeria variabile</name>
    <dbReference type="NCBI Taxonomy" id="1932322"/>
    <lineage>
        <taxon>Eukaryota</taxon>
        <taxon>Fungi</taxon>
        <taxon>Dikarya</taxon>
        <taxon>Ascomycota</taxon>
        <taxon>Pezizomycotina</taxon>
        <taxon>Dothideomycetes</taxon>
        <taxon>Pleosporomycetidae</taxon>
        <taxon>Pleosporales</taxon>
        <taxon>Massarineae</taxon>
        <taxon>Didymosphaeriaceae</taxon>
        <taxon>Didymosphaeria</taxon>
    </lineage>
</organism>
<protein>
    <submittedName>
        <fullName evidence="2">Uncharacterized protein</fullName>
    </submittedName>
</protein>
<feature type="compositionally biased region" description="Basic and acidic residues" evidence="1">
    <location>
        <begin position="84"/>
        <end position="95"/>
    </location>
</feature>
<sequence>MRKQKAVEPELNPDLVPAPLFSPRTSHNLPHLVDMDIDEPSVAIHRHDDLFWNSTLEEKDDQIVPEHDILGRVEGTRRAYWVKDLPHAGEPPRDDEVTDTPSHGGPAAQDFAFEESAPSSLSPASQFSNWDLYAPPTPPTPSWPRRSDSFKRTHFEPVVLPHNHVYESPDLLIGQDERPYDPHIMRGGGQSTTVELNLPSHVLGNITAFAGTDPLKNHGQKTAYKALPTVGFKVHEEPVVQDGETQGTMLNYSFPWNGGPPRPSTAKLEAVYLPPGSAAEASKPTSTSVSSAPTRIHALEQPSTACAPDITEHPAFKNDRAAEGPTLSNGVGEEELTKSQKQVPITSKNAKPPLPPRNGVYINTALERPSTQLHSPSPVRNGRSHILPSLHQDYAFPSTSSTAPPTDPHPPGFTTDNEIHLHNSYDANVHAILNYYDQTLLAQAKSIRHLHAHIDQLTERCDYYEHDLLPKTLTHWSETNRENHVLAAGLRQNEEENALLWGFLEFSRKVLHLCWQRDQAVLHTAQTMRLRKMNRANCAMLERLVNSFGPGRRGKERKRGESPFREDLEQLVFVCEQNMRLLGRIWRIGMGILRW</sequence>
<dbReference type="Proteomes" id="UP001140513">
    <property type="component" value="Unassembled WGS sequence"/>
</dbReference>
<evidence type="ECO:0000313" key="2">
    <source>
        <dbReference type="EMBL" id="KAJ4345326.1"/>
    </source>
</evidence>
<feature type="region of interest" description="Disordered" evidence="1">
    <location>
        <begin position="84"/>
        <end position="109"/>
    </location>
</feature>
<dbReference type="RefSeq" id="XP_056065490.1">
    <property type="nucleotide sequence ID" value="XM_056220187.1"/>
</dbReference>